<dbReference type="CDD" id="cd06261">
    <property type="entry name" value="TM_PBP2"/>
    <property type="match status" value="1"/>
</dbReference>
<evidence type="ECO:0000313" key="11">
    <source>
        <dbReference type="Proteomes" id="UP001241072"/>
    </source>
</evidence>
<reference evidence="10 11" key="1">
    <citation type="submission" date="2023-07" db="EMBL/GenBank/DDBJ databases">
        <title>Protaetiibacter sp. nov WY-16 isolated from soil.</title>
        <authorList>
            <person name="Liu B."/>
            <person name="Wan Y."/>
        </authorList>
    </citation>
    <scope>NUCLEOTIDE SEQUENCE [LARGE SCALE GENOMIC DNA]</scope>
    <source>
        <strain evidence="10 11">WY-16</strain>
    </source>
</reference>
<dbReference type="Proteomes" id="UP001241072">
    <property type="component" value="Unassembled WGS sequence"/>
</dbReference>
<keyword evidence="2 7" id="KW-0813">Transport</keyword>
<dbReference type="PANTHER" id="PTHR30193">
    <property type="entry name" value="ABC TRANSPORTER PERMEASE PROTEIN"/>
    <property type="match status" value="1"/>
</dbReference>
<sequence>MVISSSTAPVVTGTGSRRAPARRGPSRLLRTRWFWFAAPSLVLVLVFFVVPFVLNVPFAFSSWSGYTDVISFVGIDNFAVMWERGILPNALLVTVIYAVIAMTVQNVVSISLALALRDTNRVNSFFRSVFFLPVLFSPLAAGYIWRAIVSSDGPVNSVIGWFSPGFDFAWLGNPATALFTVAFVDAWKWCGIATLVYIAGLNSIPQSMLEAASLDGAGAWQRFWRVVFPLLAPAFTFNIVTTLIGALSAYDVVASTTGGGPGISTVTLNMAAVQQFGLSYFGTASSLNLSVTVLVVVIAVPLVAWLRKREVA</sequence>
<evidence type="ECO:0000313" key="10">
    <source>
        <dbReference type="EMBL" id="MDO7882752.1"/>
    </source>
</evidence>
<comment type="subcellular location">
    <subcellularLocation>
        <location evidence="1 7">Cell membrane</location>
        <topology evidence="1 7">Multi-pass membrane protein</topology>
    </subcellularLocation>
</comment>
<dbReference type="SUPFAM" id="SSF161098">
    <property type="entry name" value="MetI-like"/>
    <property type="match status" value="1"/>
</dbReference>
<dbReference type="EMBL" id="JAUQUB010000002">
    <property type="protein sequence ID" value="MDO7882752.1"/>
    <property type="molecule type" value="Genomic_DNA"/>
</dbReference>
<accession>A0ABT9BNY5</accession>
<comment type="similarity">
    <text evidence="7">Belongs to the binding-protein-dependent transport system permease family.</text>
</comment>
<evidence type="ECO:0000256" key="2">
    <source>
        <dbReference type="ARBA" id="ARBA00022448"/>
    </source>
</evidence>
<evidence type="ECO:0000256" key="8">
    <source>
        <dbReference type="SAM" id="MobiDB-lite"/>
    </source>
</evidence>
<feature type="transmembrane region" description="Helical" evidence="7">
    <location>
        <begin position="186"/>
        <end position="205"/>
    </location>
</feature>
<organism evidence="10 11">
    <name type="scientific">Antiquaquibacter soli</name>
    <dbReference type="NCBI Taxonomy" id="3064523"/>
    <lineage>
        <taxon>Bacteria</taxon>
        <taxon>Bacillati</taxon>
        <taxon>Actinomycetota</taxon>
        <taxon>Actinomycetes</taxon>
        <taxon>Micrococcales</taxon>
        <taxon>Microbacteriaceae</taxon>
        <taxon>Antiquaquibacter</taxon>
    </lineage>
</organism>
<evidence type="ECO:0000256" key="4">
    <source>
        <dbReference type="ARBA" id="ARBA00022692"/>
    </source>
</evidence>
<evidence type="ECO:0000256" key="7">
    <source>
        <dbReference type="RuleBase" id="RU363032"/>
    </source>
</evidence>
<comment type="caution">
    <text evidence="10">The sequence shown here is derived from an EMBL/GenBank/DDBJ whole genome shotgun (WGS) entry which is preliminary data.</text>
</comment>
<evidence type="ECO:0000259" key="9">
    <source>
        <dbReference type="PROSITE" id="PS50928"/>
    </source>
</evidence>
<evidence type="ECO:0000256" key="1">
    <source>
        <dbReference type="ARBA" id="ARBA00004651"/>
    </source>
</evidence>
<dbReference type="Pfam" id="PF00528">
    <property type="entry name" value="BPD_transp_1"/>
    <property type="match status" value="1"/>
</dbReference>
<feature type="region of interest" description="Disordered" evidence="8">
    <location>
        <begin position="1"/>
        <end position="22"/>
    </location>
</feature>
<dbReference type="PANTHER" id="PTHR30193:SF37">
    <property type="entry name" value="INNER MEMBRANE ABC TRANSPORTER PERMEASE PROTEIN YCJO"/>
    <property type="match status" value="1"/>
</dbReference>
<keyword evidence="3" id="KW-1003">Cell membrane</keyword>
<feature type="transmembrane region" description="Helical" evidence="7">
    <location>
        <begin position="128"/>
        <end position="148"/>
    </location>
</feature>
<proteinExistence type="inferred from homology"/>
<evidence type="ECO:0000256" key="3">
    <source>
        <dbReference type="ARBA" id="ARBA00022475"/>
    </source>
</evidence>
<dbReference type="InterPro" id="IPR051393">
    <property type="entry name" value="ABC_transporter_permease"/>
</dbReference>
<dbReference type="Gene3D" id="1.10.3720.10">
    <property type="entry name" value="MetI-like"/>
    <property type="match status" value="1"/>
</dbReference>
<feature type="transmembrane region" description="Helical" evidence="7">
    <location>
        <begin position="226"/>
        <end position="250"/>
    </location>
</feature>
<gene>
    <name evidence="10" type="ORF">Q5716_11000</name>
</gene>
<keyword evidence="6 7" id="KW-0472">Membrane</keyword>
<keyword evidence="11" id="KW-1185">Reference proteome</keyword>
<keyword evidence="4 7" id="KW-0812">Transmembrane</keyword>
<dbReference type="InterPro" id="IPR035906">
    <property type="entry name" value="MetI-like_sf"/>
</dbReference>
<feature type="transmembrane region" description="Helical" evidence="7">
    <location>
        <begin position="90"/>
        <end position="116"/>
    </location>
</feature>
<feature type="transmembrane region" description="Helical" evidence="7">
    <location>
        <begin position="33"/>
        <end position="54"/>
    </location>
</feature>
<protein>
    <submittedName>
        <fullName evidence="10">Sugar ABC transporter permease</fullName>
    </submittedName>
</protein>
<evidence type="ECO:0000256" key="5">
    <source>
        <dbReference type="ARBA" id="ARBA00022989"/>
    </source>
</evidence>
<dbReference type="PROSITE" id="PS50928">
    <property type="entry name" value="ABC_TM1"/>
    <property type="match status" value="1"/>
</dbReference>
<evidence type="ECO:0000256" key="6">
    <source>
        <dbReference type="ARBA" id="ARBA00023136"/>
    </source>
</evidence>
<dbReference type="RefSeq" id="WP_305003185.1">
    <property type="nucleotide sequence ID" value="NZ_JAUQUB010000002.1"/>
</dbReference>
<dbReference type="InterPro" id="IPR000515">
    <property type="entry name" value="MetI-like"/>
</dbReference>
<feature type="transmembrane region" description="Helical" evidence="7">
    <location>
        <begin position="287"/>
        <end position="306"/>
    </location>
</feature>
<keyword evidence="5 7" id="KW-1133">Transmembrane helix</keyword>
<feature type="domain" description="ABC transmembrane type-1" evidence="9">
    <location>
        <begin position="91"/>
        <end position="304"/>
    </location>
</feature>
<name>A0ABT9BNY5_9MICO</name>